<dbReference type="EMBL" id="JBFSEQ010000007">
    <property type="protein sequence ID" value="KAL2772523.1"/>
    <property type="molecule type" value="Genomic_DNA"/>
</dbReference>
<dbReference type="PANTHER" id="PTHR22722:SF15">
    <property type="entry name" value="LOW-DENSITY LIPOPROTEIN RECEPTOR-RELATED"/>
    <property type="match status" value="1"/>
</dbReference>
<dbReference type="Proteomes" id="UP001610411">
    <property type="component" value="Unassembled WGS sequence"/>
</dbReference>
<evidence type="ECO:0000256" key="2">
    <source>
        <dbReference type="ARBA" id="ARBA00022583"/>
    </source>
</evidence>
<feature type="disulfide bond" evidence="13">
    <location>
        <begin position="43"/>
        <end position="55"/>
    </location>
</feature>
<dbReference type="PROSITE" id="PS50026">
    <property type="entry name" value="EGF_3"/>
    <property type="match status" value="1"/>
</dbReference>
<sequence length="789" mass="87313">MGRPERGALRPLAMLLLLLLLRLQHLAAAAEPLHGGQGPVKECEEDQFRCRNERCIPSVWRCDEDDDCSDNSDEDDCPKKTCADSDFTCDNGHCIPERWKCDGEEECPDGSDESETTCTKQVCPAEKLSCGPTSRKCVPASWRCDGEKDCEGGADEAGCAAWLNECLHNNGGCSHICTDLKIGFECTCPTGFQLLDQKTCGDIDECEDPDACSQICVNYKGYFKCECHPGYEMDILTKNCKAVAGKSPSLIFTNRHEVRKIDLVKRDYSRLIPMLKNVVALDVEVATNRIYWCDLSYRKIYSAYMDKASDPAEQEVLIDEQLHSPEGLAVDWVHKHIYWTDSGNKTISVATVDGGRRCTLFSHNLSEPRAIAVDPLRGFMYWSDWGYQAKIEKSGLNGVDRQTLVSDNIEWPNGIALDLLNQRLYWVDSKLHQLSSIDFNGGNRKMLISSTDFLSHPFGIAVFEDKVFWTDLENEAIFSANRLNGLEISILAENLNNPHDIVIFHELKQPRAPDACERSAQPNGGCEYLCLPAPQTSSHSPKYTCACPDTMWLGPDMKRCYRAPQSTSTTTLASATTRTVSAITRAPGTTVHSPTYQNHSTEAPSPAAAVPSSVSVPRAPSISPSTPSPATSNHSQHYGSEGGKIGSTVTAAVIGIIVPLAVIALLCMSGYLIWRNWKRKNTKSMNFDNPVYRKTTEEEDEDELHIGRSAQIGHVYPAAISSFDRPLWAEPCLGETRELEDPAPALKELFVLPGEPRSQLHQLPKNTLSELPVVKCKRVALSLEDDGLP</sequence>
<proteinExistence type="predicted"/>
<dbReference type="PRINTS" id="PR00261">
    <property type="entry name" value="LDLRECEPTOR"/>
</dbReference>
<reference evidence="19 20" key="1">
    <citation type="journal article" date="2024" name="G3 (Bethesda)">
        <title>A hybrid genome assembly of the endangered aye-aye (Daubentonia madagascariensis).</title>
        <authorList>
            <person name="Versoza C.J."/>
            <person name="Pfeifer S.P."/>
        </authorList>
    </citation>
    <scope>NUCLEOTIDE SEQUENCE [LARGE SCALE GENOMIC DNA]</scope>
    <source>
        <strain evidence="19">6821</strain>
    </source>
</reference>
<dbReference type="Gene3D" id="2.10.25.10">
    <property type="entry name" value="Laminin"/>
    <property type="match status" value="3"/>
</dbReference>
<dbReference type="GO" id="GO:0012505">
    <property type="term" value="C:endomembrane system"/>
    <property type="evidence" value="ECO:0007669"/>
    <property type="project" value="UniProtKB-SubCell"/>
</dbReference>
<evidence type="ECO:0000256" key="16">
    <source>
        <dbReference type="SAM" id="Phobius"/>
    </source>
</evidence>
<feature type="compositionally biased region" description="Polar residues" evidence="15">
    <location>
        <begin position="590"/>
        <end position="602"/>
    </location>
</feature>
<keyword evidence="7 16" id="KW-0472">Membrane</keyword>
<name>A0ABD2E0I3_DAUMA</name>
<dbReference type="InterPro" id="IPR002172">
    <property type="entry name" value="LDrepeatLR_classA_rpt"/>
</dbReference>
<evidence type="ECO:0000256" key="14">
    <source>
        <dbReference type="PROSITE-ProRule" id="PRU00461"/>
    </source>
</evidence>
<evidence type="ECO:0000259" key="18">
    <source>
        <dbReference type="PROSITE" id="PS50026"/>
    </source>
</evidence>
<feature type="disulfide bond" evidence="13">
    <location>
        <begin position="50"/>
        <end position="68"/>
    </location>
</feature>
<dbReference type="GO" id="GO:0006897">
    <property type="term" value="P:endocytosis"/>
    <property type="evidence" value="ECO:0007669"/>
    <property type="project" value="UniProtKB-KW"/>
</dbReference>
<evidence type="ECO:0000256" key="13">
    <source>
        <dbReference type="PROSITE-ProRule" id="PRU00124"/>
    </source>
</evidence>
<dbReference type="Pfam" id="PF07645">
    <property type="entry name" value="EGF_CA"/>
    <property type="match status" value="1"/>
</dbReference>
<dbReference type="FunFam" id="4.10.400.10:FF:000138">
    <property type="entry name" value="Low-density lipoprotein receptor-related protein 8"/>
    <property type="match status" value="1"/>
</dbReference>
<keyword evidence="8 12" id="KW-1015">Disulfide bond</keyword>
<keyword evidence="9 19" id="KW-0675">Receptor</keyword>
<evidence type="ECO:0000256" key="3">
    <source>
        <dbReference type="ARBA" id="ARBA00022692"/>
    </source>
</evidence>
<keyword evidence="5" id="KW-0677">Repeat</keyword>
<dbReference type="SMART" id="SM00192">
    <property type="entry name" value="LDLa"/>
    <property type="match status" value="3"/>
</dbReference>
<dbReference type="InterPro" id="IPR051221">
    <property type="entry name" value="LDLR-related"/>
</dbReference>
<dbReference type="FunFam" id="2.10.25.10:FF:000009">
    <property type="entry name" value="Low-density lipoprotein receptor isoform 1"/>
    <property type="match status" value="1"/>
</dbReference>
<dbReference type="Gene3D" id="2.120.10.30">
    <property type="entry name" value="TolB, C-terminal domain"/>
    <property type="match status" value="1"/>
</dbReference>
<accession>A0ABD2E0I3</accession>
<evidence type="ECO:0000256" key="4">
    <source>
        <dbReference type="ARBA" id="ARBA00022729"/>
    </source>
</evidence>
<dbReference type="FunFam" id="2.10.25.10:FF:000052">
    <property type="entry name" value="low-density lipoprotein receptor isoform X1"/>
    <property type="match status" value="1"/>
</dbReference>
<evidence type="ECO:0000256" key="7">
    <source>
        <dbReference type="ARBA" id="ARBA00023136"/>
    </source>
</evidence>
<evidence type="ECO:0000256" key="11">
    <source>
        <dbReference type="ARBA" id="ARBA00046288"/>
    </source>
</evidence>
<evidence type="ECO:0000313" key="19">
    <source>
        <dbReference type="EMBL" id="KAL2772523.1"/>
    </source>
</evidence>
<gene>
    <name evidence="19" type="ORF">WCI35_020790</name>
</gene>
<dbReference type="Pfam" id="PF14670">
    <property type="entry name" value="FXa_inhibition"/>
    <property type="match status" value="1"/>
</dbReference>
<feature type="transmembrane region" description="Helical" evidence="16">
    <location>
        <begin position="651"/>
        <end position="674"/>
    </location>
</feature>
<comment type="subcellular location">
    <subcellularLocation>
        <location evidence="11">Endomembrane system</location>
        <topology evidence="11">Single-pass type I membrane protein</topology>
    </subcellularLocation>
</comment>
<protein>
    <submittedName>
        <fullName evidence="19">Low-density lipoprotein receptor-related protein 8 isoform 2</fullName>
    </submittedName>
</protein>
<feature type="disulfide bond" evidence="13">
    <location>
        <begin position="82"/>
        <end position="94"/>
    </location>
</feature>
<dbReference type="InterPro" id="IPR049883">
    <property type="entry name" value="NOTCH1_EGF-like"/>
</dbReference>
<dbReference type="PROSITE" id="PS01187">
    <property type="entry name" value="EGF_CA"/>
    <property type="match status" value="1"/>
</dbReference>
<keyword evidence="1 12" id="KW-0245">EGF-like domain</keyword>
<dbReference type="InterPro" id="IPR011042">
    <property type="entry name" value="6-blade_b-propeller_TolB-like"/>
</dbReference>
<feature type="disulfide bond" evidence="13">
    <location>
        <begin position="89"/>
        <end position="107"/>
    </location>
</feature>
<dbReference type="Gene3D" id="4.10.400.10">
    <property type="entry name" value="Low-density Lipoprotein Receptor"/>
    <property type="match status" value="3"/>
</dbReference>
<dbReference type="SMART" id="SM00135">
    <property type="entry name" value="LY"/>
    <property type="match status" value="5"/>
</dbReference>
<evidence type="ECO:0000256" key="15">
    <source>
        <dbReference type="SAM" id="MobiDB-lite"/>
    </source>
</evidence>
<dbReference type="SMART" id="SM00179">
    <property type="entry name" value="EGF_CA"/>
    <property type="match status" value="2"/>
</dbReference>
<dbReference type="PROSITE" id="PS01186">
    <property type="entry name" value="EGF_2"/>
    <property type="match status" value="2"/>
</dbReference>
<evidence type="ECO:0000256" key="12">
    <source>
        <dbReference type="PROSITE-ProRule" id="PRU00076"/>
    </source>
</evidence>
<dbReference type="SMART" id="SM00181">
    <property type="entry name" value="EGF"/>
    <property type="match status" value="4"/>
</dbReference>
<organism evidence="19 20">
    <name type="scientific">Daubentonia madagascariensis</name>
    <name type="common">Aye-aye</name>
    <name type="synonym">Sciurus madagascariensis</name>
    <dbReference type="NCBI Taxonomy" id="31869"/>
    <lineage>
        <taxon>Eukaryota</taxon>
        <taxon>Metazoa</taxon>
        <taxon>Chordata</taxon>
        <taxon>Craniata</taxon>
        <taxon>Vertebrata</taxon>
        <taxon>Euteleostomi</taxon>
        <taxon>Mammalia</taxon>
        <taxon>Eutheria</taxon>
        <taxon>Euarchontoglires</taxon>
        <taxon>Primates</taxon>
        <taxon>Strepsirrhini</taxon>
        <taxon>Chiromyiformes</taxon>
        <taxon>Daubentoniidae</taxon>
        <taxon>Daubentonia</taxon>
    </lineage>
</organism>
<dbReference type="InterPro" id="IPR000033">
    <property type="entry name" value="LDLR_classB_rpt"/>
</dbReference>
<dbReference type="SUPFAM" id="SSF57196">
    <property type="entry name" value="EGF/Laminin"/>
    <property type="match status" value="3"/>
</dbReference>
<comment type="caution">
    <text evidence="12">Lacks conserved residue(s) required for the propagation of feature annotation.</text>
</comment>
<dbReference type="PROSITE" id="PS50068">
    <property type="entry name" value="LDLRA_2"/>
    <property type="match status" value="3"/>
</dbReference>
<keyword evidence="10" id="KW-0325">Glycoprotein</keyword>
<dbReference type="CDD" id="cd00054">
    <property type="entry name" value="EGF_CA"/>
    <property type="match status" value="1"/>
</dbReference>
<evidence type="ECO:0000313" key="20">
    <source>
        <dbReference type="Proteomes" id="UP001610411"/>
    </source>
</evidence>
<dbReference type="InterPro" id="IPR000742">
    <property type="entry name" value="EGF"/>
</dbReference>
<dbReference type="InterPro" id="IPR023415">
    <property type="entry name" value="LDLR_class-A_CS"/>
</dbReference>
<dbReference type="CDD" id="cd00112">
    <property type="entry name" value="LDLa"/>
    <property type="match status" value="3"/>
</dbReference>
<feature type="disulfide bond" evidence="12">
    <location>
        <begin position="206"/>
        <end position="216"/>
    </location>
</feature>
<keyword evidence="4 17" id="KW-0732">Signal</keyword>
<feature type="disulfide bond" evidence="13">
    <location>
        <begin position="62"/>
        <end position="77"/>
    </location>
</feature>
<evidence type="ECO:0000256" key="17">
    <source>
        <dbReference type="SAM" id="SignalP"/>
    </source>
</evidence>
<evidence type="ECO:0000256" key="5">
    <source>
        <dbReference type="ARBA" id="ARBA00022737"/>
    </source>
</evidence>
<feature type="signal peptide" evidence="17">
    <location>
        <begin position="1"/>
        <end position="29"/>
    </location>
</feature>
<dbReference type="InterPro" id="IPR036055">
    <property type="entry name" value="LDL_receptor-like_sf"/>
</dbReference>
<feature type="chain" id="PRO_5044877465" evidence="17">
    <location>
        <begin position="30"/>
        <end position="789"/>
    </location>
</feature>
<dbReference type="PANTHER" id="PTHR22722">
    <property type="entry name" value="LOW-DENSITY LIPOPROTEIN RECEPTOR-RELATED PROTEIN 2-RELATED"/>
    <property type="match status" value="1"/>
</dbReference>
<keyword evidence="3 16" id="KW-0812">Transmembrane</keyword>
<dbReference type="FunFam" id="4.10.400.10:FF:000053">
    <property type="entry name" value="Very low density lipoprotein receptor"/>
    <property type="match status" value="1"/>
</dbReference>
<dbReference type="SUPFAM" id="SSF57424">
    <property type="entry name" value="LDL receptor-like module"/>
    <property type="match status" value="3"/>
</dbReference>
<dbReference type="AlphaFoldDB" id="A0ABD2E0I3"/>
<comment type="caution">
    <text evidence="19">The sequence shown here is derived from an EMBL/GenBank/DDBJ whole genome shotgun (WGS) entry which is preliminary data.</text>
</comment>
<feature type="compositionally biased region" description="Low complexity" evidence="15">
    <location>
        <begin position="566"/>
        <end position="582"/>
    </location>
</feature>
<dbReference type="Pfam" id="PF00057">
    <property type="entry name" value="Ldl_recept_a"/>
    <property type="match status" value="3"/>
</dbReference>
<evidence type="ECO:0000256" key="6">
    <source>
        <dbReference type="ARBA" id="ARBA00022989"/>
    </source>
</evidence>
<feature type="repeat" description="LDL-receptor class B" evidence="14">
    <location>
        <begin position="335"/>
        <end position="377"/>
    </location>
</feature>
<dbReference type="GO" id="GO:0030229">
    <property type="term" value="F:very-low-density lipoprotein particle receptor activity"/>
    <property type="evidence" value="ECO:0007669"/>
    <property type="project" value="UniProtKB-ARBA"/>
</dbReference>
<dbReference type="GO" id="GO:0007399">
    <property type="term" value="P:nervous system development"/>
    <property type="evidence" value="ECO:0007669"/>
    <property type="project" value="UniProtKB-ARBA"/>
</dbReference>
<dbReference type="PROSITE" id="PS00010">
    <property type="entry name" value="ASX_HYDROXYL"/>
    <property type="match status" value="1"/>
</dbReference>
<keyword evidence="2" id="KW-0254">Endocytosis</keyword>
<keyword evidence="19" id="KW-0449">Lipoprotein</keyword>
<evidence type="ECO:0000256" key="9">
    <source>
        <dbReference type="ARBA" id="ARBA00023170"/>
    </source>
</evidence>
<dbReference type="SUPFAM" id="SSF63825">
    <property type="entry name" value="YWTD domain"/>
    <property type="match status" value="1"/>
</dbReference>
<dbReference type="GO" id="GO:0005041">
    <property type="term" value="F:low-density lipoprotein particle receptor activity"/>
    <property type="evidence" value="ECO:0007669"/>
    <property type="project" value="UniProtKB-ARBA"/>
</dbReference>
<dbReference type="InterPro" id="IPR001881">
    <property type="entry name" value="EGF-like_Ca-bd_dom"/>
</dbReference>
<feature type="repeat" description="LDL-receptor class B" evidence="14">
    <location>
        <begin position="288"/>
        <end position="334"/>
    </location>
</feature>
<feature type="region of interest" description="Disordered" evidence="15">
    <location>
        <begin position="566"/>
        <end position="641"/>
    </location>
</feature>
<dbReference type="InterPro" id="IPR000152">
    <property type="entry name" value="EGF-type_Asp/Asn_hydroxyl_site"/>
</dbReference>
<feature type="compositionally biased region" description="Low complexity" evidence="15">
    <location>
        <begin position="603"/>
        <end position="632"/>
    </location>
</feature>
<keyword evidence="20" id="KW-1185">Reference proteome</keyword>
<feature type="disulfide bond" evidence="13">
    <location>
        <begin position="144"/>
        <end position="159"/>
    </location>
</feature>
<dbReference type="InterPro" id="IPR018097">
    <property type="entry name" value="EGF_Ca-bd_CS"/>
</dbReference>
<feature type="repeat" description="LDL-receptor class B" evidence="14">
    <location>
        <begin position="422"/>
        <end position="466"/>
    </location>
</feature>
<dbReference type="Pfam" id="PF00058">
    <property type="entry name" value="Ldl_recept_b"/>
    <property type="match status" value="5"/>
</dbReference>
<evidence type="ECO:0000256" key="8">
    <source>
        <dbReference type="ARBA" id="ARBA00023157"/>
    </source>
</evidence>
<dbReference type="FunFam" id="2.120.10.30:FF:000002">
    <property type="entry name" value="low-density lipoprotein receptor isoform X1"/>
    <property type="match status" value="1"/>
</dbReference>
<feature type="repeat" description="LDL-receptor class B" evidence="14">
    <location>
        <begin position="378"/>
        <end position="421"/>
    </location>
</feature>
<evidence type="ECO:0000256" key="1">
    <source>
        <dbReference type="ARBA" id="ARBA00022536"/>
    </source>
</evidence>
<feature type="domain" description="EGF-like" evidence="18">
    <location>
        <begin position="202"/>
        <end position="241"/>
    </location>
</feature>
<dbReference type="PROSITE" id="PS51120">
    <property type="entry name" value="LDLRB"/>
    <property type="match status" value="4"/>
</dbReference>
<dbReference type="PROSITE" id="PS01209">
    <property type="entry name" value="LDLRA_1"/>
    <property type="match status" value="2"/>
</dbReference>
<keyword evidence="6 16" id="KW-1133">Transmembrane helix</keyword>
<evidence type="ECO:0000256" key="10">
    <source>
        <dbReference type="ARBA" id="ARBA00023180"/>
    </source>
</evidence>